<sequence length="932" mass="106543">MSSNDCSSIDSDTSENSGNNFYDYNLKTEYTPLEQYVMKFSLQDTLSGKVDERDIIYSKREMDVMINFIDFVVTEAHDILPLLFEEDKQETIAIATFDLQYYIHKGVWFLMDFLRDEFKAAQSELELFQESATASYVARCFFLKVGKTFIKRYFTKFFTNFFNEKLDLEIDDYKITDEKVIEKNLQNLTKKTNELLQVIYSTMDQLPNGVKLVAKMHSELIKEYFPQLSQYSRFVSTGLFIMNQFYIQAFMYPEKYGICTAETLTLKNKRNLALIAKILQTLASGNGFKGKGSEYMKRVDALLKSNTRPLHDKFVSLIINSSSLPYTFLLDDSLTISNEAVSVLHMELCHKSAEIIRMFPTDISEKFCRFMVAIGEHKDKLDFLFDFTSDQQKMIKTFLEERNLEGVYIAKIDVSEHEGVDKKKKKKEQTINGFVIVSLHNVWILTGTGEVEATFHCLALTKVQMNEDNITFECARGDKTEKLTGSTARCHEIITSMIRAFKSSFPDEKIMFEIEAPQSHMNIFTNVYSLRTFTKCGGFTGVYEAQCSFREYPYNQSVRWAIENAKEEDKESKHMKVSRFYNGDLTAKEDNLTAIDLIPIFFALKSNMWFTDVSVEDMSLLKCFDGLVEYVKVNKVLKSLRLRNVDVGKGWDVLFEAYNENPKHPLRKLDVSDNIIDEKAIVLISTLVSKYHLQSLFLSNVLTNEKLSGALIGKLKLLEDKKNLKTIDLSGAKLPAAGIEFIASQFPLNFPDLEKIYLRDITVPKTSSMLRFLQNMPLLKVLDLSGMKMSLKVIDKTSQDLQEYIHCCKKLEILEFNRVVMPGDVLKNIIKDIDCSQVSINLRQADFQVESVKVFSTVFIGLESVKLLDISDSGIGEEGLVYLLESLCQNTILESINLSKNLFSVGNKERVVKALVKLISGGTGLKTLKIAG</sequence>
<dbReference type="KEGG" id="eiv:EIN_223870"/>
<evidence type="ECO:0000313" key="3">
    <source>
        <dbReference type="Proteomes" id="UP000014680"/>
    </source>
</evidence>
<dbReference type="GeneID" id="14887213"/>
<dbReference type="InterPro" id="IPR032675">
    <property type="entry name" value="LRR_dom_sf"/>
</dbReference>
<dbReference type="OrthoDB" id="18598at2759"/>
<name>A0A0A1U2A9_ENTIV</name>
<reference evidence="2 3" key="1">
    <citation type="submission" date="2012-10" db="EMBL/GenBank/DDBJ databases">
        <authorList>
            <person name="Zafar N."/>
            <person name="Inman J."/>
            <person name="Hall N."/>
            <person name="Lorenzi H."/>
            <person name="Caler E."/>
        </authorList>
    </citation>
    <scope>NUCLEOTIDE SEQUENCE [LARGE SCALE GENOMIC DNA]</scope>
    <source>
        <strain evidence="2 3">IP1</strain>
    </source>
</reference>
<proteinExistence type="predicted"/>
<accession>A0A0A1U2A9</accession>
<dbReference type="SUPFAM" id="SSF48350">
    <property type="entry name" value="GTPase activation domain, GAP"/>
    <property type="match status" value="1"/>
</dbReference>
<feature type="domain" description="Ras-GAP" evidence="1">
    <location>
        <begin position="88"/>
        <end position="284"/>
    </location>
</feature>
<dbReference type="Pfam" id="PF00616">
    <property type="entry name" value="RasGAP"/>
    <property type="match status" value="1"/>
</dbReference>
<dbReference type="InterPro" id="IPR001936">
    <property type="entry name" value="RasGAP_dom"/>
</dbReference>
<dbReference type="GO" id="GO:0016477">
    <property type="term" value="P:cell migration"/>
    <property type="evidence" value="ECO:0007669"/>
    <property type="project" value="TreeGrafter"/>
</dbReference>
<organism evidence="2 3">
    <name type="scientific">Entamoeba invadens IP1</name>
    <dbReference type="NCBI Taxonomy" id="370355"/>
    <lineage>
        <taxon>Eukaryota</taxon>
        <taxon>Amoebozoa</taxon>
        <taxon>Evosea</taxon>
        <taxon>Archamoebae</taxon>
        <taxon>Mastigamoebida</taxon>
        <taxon>Entamoebidae</taxon>
        <taxon>Entamoeba</taxon>
    </lineage>
</organism>
<dbReference type="SUPFAM" id="SSF52047">
    <property type="entry name" value="RNI-like"/>
    <property type="match status" value="1"/>
</dbReference>
<dbReference type="Gene3D" id="3.80.10.10">
    <property type="entry name" value="Ribonuclease Inhibitor"/>
    <property type="match status" value="1"/>
</dbReference>
<protein>
    <submittedName>
        <fullName evidence="2">Carmil, putative</fullName>
    </submittedName>
</protein>
<dbReference type="InterPro" id="IPR008936">
    <property type="entry name" value="Rho_GTPase_activation_prot"/>
</dbReference>
<dbReference type="PANTHER" id="PTHR24112:SF66">
    <property type="entry name" value="LEUCINE-RICH REPEAT, ISOFORM F"/>
    <property type="match status" value="1"/>
</dbReference>
<dbReference type="PROSITE" id="PS50018">
    <property type="entry name" value="RAS_GTPASE_ACTIV_2"/>
    <property type="match status" value="1"/>
</dbReference>
<dbReference type="GO" id="GO:0030027">
    <property type="term" value="C:lamellipodium"/>
    <property type="evidence" value="ECO:0007669"/>
    <property type="project" value="TreeGrafter"/>
</dbReference>
<evidence type="ECO:0000259" key="1">
    <source>
        <dbReference type="PROSITE" id="PS50018"/>
    </source>
</evidence>
<feature type="non-terminal residue" evidence="2">
    <location>
        <position position="932"/>
    </location>
</feature>
<dbReference type="PANTHER" id="PTHR24112">
    <property type="entry name" value="LEUCINE-RICH REPEAT, ISOFORM F-RELATED"/>
    <property type="match status" value="1"/>
</dbReference>
<keyword evidence="3" id="KW-1185">Reference proteome</keyword>
<dbReference type="RefSeq" id="XP_004254935.1">
    <property type="nucleotide sequence ID" value="XM_004254887.1"/>
</dbReference>
<dbReference type="Gene3D" id="1.10.506.10">
    <property type="entry name" value="GTPase Activation - p120gap, domain 1"/>
    <property type="match status" value="1"/>
</dbReference>
<dbReference type="EMBL" id="KB206756">
    <property type="protein sequence ID" value="ELP88164.1"/>
    <property type="molecule type" value="Genomic_DNA"/>
</dbReference>
<evidence type="ECO:0000313" key="2">
    <source>
        <dbReference type="EMBL" id="ELP88164.1"/>
    </source>
</evidence>
<dbReference type="CDD" id="cd04519">
    <property type="entry name" value="RasGAP"/>
    <property type="match status" value="1"/>
</dbReference>
<gene>
    <name evidence="2" type="ORF">EIN_223870</name>
</gene>
<feature type="non-terminal residue" evidence="2">
    <location>
        <position position="1"/>
    </location>
</feature>
<dbReference type="InterPro" id="IPR051279">
    <property type="entry name" value="PP1-Reg/Actin-Interact_Protein"/>
</dbReference>
<dbReference type="SMART" id="SM00323">
    <property type="entry name" value="RasGAP"/>
    <property type="match status" value="1"/>
</dbReference>
<dbReference type="OMA" id="TARCHEI"/>
<dbReference type="GO" id="GO:0005886">
    <property type="term" value="C:plasma membrane"/>
    <property type="evidence" value="ECO:0007669"/>
    <property type="project" value="TreeGrafter"/>
</dbReference>
<dbReference type="Proteomes" id="UP000014680">
    <property type="component" value="Unassembled WGS sequence"/>
</dbReference>
<dbReference type="GO" id="GO:0034315">
    <property type="term" value="P:regulation of Arp2/3 complex-mediated actin nucleation"/>
    <property type="evidence" value="ECO:0007669"/>
    <property type="project" value="TreeGrafter"/>
</dbReference>
<dbReference type="VEuPathDB" id="AmoebaDB:EIN_223870"/>
<dbReference type="AlphaFoldDB" id="A0A0A1U2A9"/>